<accession>A0A8J3GPB8</accession>
<dbReference type="RefSeq" id="WP_191282106.1">
    <property type="nucleotide sequence ID" value="NZ_BNAI01000001.1"/>
</dbReference>
<keyword evidence="1" id="KW-0812">Transmembrane</keyword>
<reference evidence="2" key="1">
    <citation type="journal article" date="2014" name="Int. J. Syst. Evol. Microbiol.">
        <title>Complete genome sequence of Corynebacterium casei LMG S-19264T (=DSM 44701T), isolated from a smear-ripened cheese.</title>
        <authorList>
            <consortium name="US DOE Joint Genome Institute (JGI-PGF)"/>
            <person name="Walter F."/>
            <person name="Albersmeier A."/>
            <person name="Kalinowski J."/>
            <person name="Ruckert C."/>
        </authorList>
    </citation>
    <scope>NUCLEOTIDE SEQUENCE</scope>
    <source>
        <strain evidence="2">CGMCC 1.16548</strain>
    </source>
</reference>
<keyword evidence="1" id="KW-0472">Membrane</keyword>
<feature type="transmembrane region" description="Helical" evidence="1">
    <location>
        <begin position="61"/>
        <end position="80"/>
    </location>
</feature>
<dbReference type="AlphaFoldDB" id="A0A8J3GPB8"/>
<gene>
    <name evidence="2" type="ORF">GCM10011600_08670</name>
</gene>
<reference evidence="2" key="2">
    <citation type="submission" date="2020-09" db="EMBL/GenBank/DDBJ databases">
        <authorList>
            <person name="Sun Q."/>
            <person name="Zhou Y."/>
        </authorList>
    </citation>
    <scope>NUCLEOTIDE SEQUENCE</scope>
    <source>
        <strain evidence="2">CGMCC 1.16548</strain>
    </source>
</reference>
<protein>
    <submittedName>
        <fullName evidence="2">Uncharacterized protein</fullName>
    </submittedName>
</protein>
<comment type="caution">
    <text evidence="2">The sequence shown here is derived from an EMBL/GenBank/DDBJ whole genome shotgun (WGS) entry which is preliminary data.</text>
</comment>
<proteinExistence type="predicted"/>
<name>A0A8J3GPB8_9MICO</name>
<organism evidence="2 3">
    <name type="scientific">Pseudolysinimonas yzui</name>
    <dbReference type="NCBI Taxonomy" id="2708254"/>
    <lineage>
        <taxon>Bacteria</taxon>
        <taxon>Bacillati</taxon>
        <taxon>Actinomycetota</taxon>
        <taxon>Actinomycetes</taxon>
        <taxon>Micrococcales</taxon>
        <taxon>Microbacteriaceae</taxon>
        <taxon>Pseudolysinimonas</taxon>
    </lineage>
</organism>
<dbReference type="Proteomes" id="UP000617531">
    <property type="component" value="Unassembled WGS sequence"/>
</dbReference>
<evidence type="ECO:0000313" key="2">
    <source>
        <dbReference type="EMBL" id="GHF09866.1"/>
    </source>
</evidence>
<evidence type="ECO:0000313" key="3">
    <source>
        <dbReference type="Proteomes" id="UP000617531"/>
    </source>
</evidence>
<evidence type="ECO:0000256" key="1">
    <source>
        <dbReference type="SAM" id="Phobius"/>
    </source>
</evidence>
<sequence>MSADGTRPSTRHRWMGLSAIAIAIFLAVEAVTKLTMGARPELDDSLALVEYIRERSTQTFIVILADTFLLAFLIVFLACFQHLVTASRPDLAWVAQITFGAGLVFVAVTLVGDSMEGGAALDVIALSGLHSNSFRYSRCLSCK</sequence>
<feature type="transmembrane region" description="Helical" evidence="1">
    <location>
        <begin position="92"/>
        <end position="112"/>
    </location>
</feature>
<keyword evidence="3" id="KW-1185">Reference proteome</keyword>
<dbReference type="EMBL" id="BNAI01000001">
    <property type="protein sequence ID" value="GHF09866.1"/>
    <property type="molecule type" value="Genomic_DNA"/>
</dbReference>
<keyword evidence="1" id="KW-1133">Transmembrane helix</keyword>